<dbReference type="PIRSF" id="PIRSF005572">
    <property type="entry name" value="NifS"/>
    <property type="match status" value="1"/>
</dbReference>
<keyword evidence="8" id="KW-0411">Iron-sulfur</keyword>
<dbReference type="RefSeq" id="WP_074589965.1">
    <property type="nucleotide sequence ID" value="NZ_FNEI01000011.1"/>
</dbReference>
<keyword evidence="6" id="KW-0663">Pyridoxal phosphate</keyword>
<evidence type="ECO:0000313" key="13">
    <source>
        <dbReference type="Proteomes" id="UP000182130"/>
    </source>
</evidence>
<evidence type="ECO:0000256" key="7">
    <source>
        <dbReference type="ARBA" id="ARBA00023004"/>
    </source>
</evidence>
<comment type="catalytic activity">
    <reaction evidence="9">
        <text>(sulfur carrier)-H + L-cysteine = (sulfur carrier)-SH + L-alanine</text>
        <dbReference type="Rhea" id="RHEA:43892"/>
        <dbReference type="Rhea" id="RHEA-COMP:14737"/>
        <dbReference type="Rhea" id="RHEA-COMP:14739"/>
        <dbReference type="ChEBI" id="CHEBI:29917"/>
        <dbReference type="ChEBI" id="CHEBI:35235"/>
        <dbReference type="ChEBI" id="CHEBI:57972"/>
        <dbReference type="ChEBI" id="CHEBI:64428"/>
        <dbReference type="EC" id="2.8.1.7"/>
    </reaction>
</comment>
<evidence type="ECO:0000313" key="12">
    <source>
        <dbReference type="EMBL" id="SDJ49874.1"/>
    </source>
</evidence>
<dbReference type="InterPro" id="IPR000192">
    <property type="entry name" value="Aminotrans_V_dom"/>
</dbReference>
<dbReference type="STRING" id="1045773.SAMN05216555_111109"/>
<dbReference type="GO" id="GO:0051536">
    <property type="term" value="F:iron-sulfur cluster binding"/>
    <property type="evidence" value="ECO:0007669"/>
    <property type="project" value="UniProtKB-KW"/>
</dbReference>
<dbReference type="PANTHER" id="PTHR11601:SF34">
    <property type="entry name" value="CYSTEINE DESULFURASE"/>
    <property type="match status" value="1"/>
</dbReference>
<evidence type="ECO:0000256" key="10">
    <source>
        <dbReference type="RuleBase" id="RU004504"/>
    </source>
</evidence>
<feature type="domain" description="Aminotransferase class V" evidence="11">
    <location>
        <begin position="2"/>
        <end position="367"/>
    </location>
</feature>
<comment type="similarity">
    <text evidence="2">Belongs to the class-V pyridoxal-phosphate-dependent aminotransferase family. NifS/IscS subfamily.</text>
</comment>
<evidence type="ECO:0000256" key="8">
    <source>
        <dbReference type="ARBA" id="ARBA00023014"/>
    </source>
</evidence>
<dbReference type="Gene3D" id="1.10.260.50">
    <property type="match status" value="1"/>
</dbReference>
<dbReference type="InterPro" id="IPR020578">
    <property type="entry name" value="Aminotrans_V_PyrdxlP_BS"/>
</dbReference>
<comment type="cofactor">
    <cofactor evidence="1 10">
        <name>pyridoxal 5'-phosphate</name>
        <dbReference type="ChEBI" id="CHEBI:597326"/>
    </cofactor>
</comment>
<evidence type="ECO:0000259" key="11">
    <source>
        <dbReference type="Pfam" id="PF00266"/>
    </source>
</evidence>
<dbReference type="Gene3D" id="3.90.1150.10">
    <property type="entry name" value="Aspartate Aminotransferase, domain 1"/>
    <property type="match status" value="1"/>
</dbReference>
<keyword evidence="4" id="KW-0808">Transferase</keyword>
<dbReference type="InterPro" id="IPR015421">
    <property type="entry name" value="PyrdxlP-dep_Trfase_major"/>
</dbReference>
<dbReference type="Proteomes" id="UP000182130">
    <property type="component" value="Unassembled WGS sequence"/>
</dbReference>
<dbReference type="AlphaFoldDB" id="A0A1G8U8D4"/>
<protein>
    <recommendedName>
        <fullName evidence="3">cysteine desulfurase</fullName>
        <ecNumber evidence="3">2.8.1.7</ecNumber>
    </recommendedName>
</protein>
<dbReference type="Gene3D" id="3.40.640.10">
    <property type="entry name" value="Type I PLP-dependent aspartate aminotransferase-like (Major domain)"/>
    <property type="match status" value="1"/>
</dbReference>
<dbReference type="PANTHER" id="PTHR11601">
    <property type="entry name" value="CYSTEINE DESULFURYLASE FAMILY MEMBER"/>
    <property type="match status" value="1"/>
</dbReference>
<dbReference type="PROSITE" id="PS00595">
    <property type="entry name" value="AA_TRANSFER_CLASS_5"/>
    <property type="match status" value="1"/>
</dbReference>
<dbReference type="EC" id="2.8.1.7" evidence="3"/>
<dbReference type="OrthoDB" id="9808002at2"/>
<reference evidence="13" key="1">
    <citation type="submission" date="2016-10" db="EMBL/GenBank/DDBJ databases">
        <authorList>
            <person name="Varghese N."/>
            <person name="Submissions S."/>
        </authorList>
    </citation>
    <scope>NUCLEOTIDE SEQUENCE [LARGE SCALE GENOMIC DNA]</scope>
    <source>
        <strain evidence="13">CGMCC 1.10783</strain>
    </source>
</reference>
<evidence type="ECO:0000256" key="9">
    <source>
        <dbReference type="ARBA" id="ARBA00050776"/>
    </source>
</evidence>
<dbReference type="InterPro" id="IPR016454">
    <property type="entry name" value="Cysteine_dSase"/>
</dbReference>
<evidence type="ECO:0000256" key="1">
    <source>
        <dbReference type="ARBA" id="ARBA00001933"/>
    </source>
</evidence>
<keyword evidence="13" id="KW-1185">Reference proteome</keyword>
<proteinExistence type="inferred from homology"/>
<evidence type="ECO:0000256" key="3">
    <source>
        <dbReference type="ARBA" id="ARBA00012239"/>
    </source>
</evidence>
<dbReference type="GO" id="GO:0031071">
    <property type="term" value="F:cysteine desulfurase activity"/>
    <property type="evidence" value="ECO:0007669"/>
    <property type="project" value="UniProtKB-EC"/>
</dbReference>
<gene>
    <name evidence="12" type="ORF">SAMN05216555_111109</name>
</gene>
<name>A0A1G8U8D4_9MICC</name>
<evidence type="ECO:0000256" key="5">
    <source>
        <dbReference type="ARBA" id="ARBA00022723"/>
    </source>
</evidence>
<evidence type="ECO:0000256" key="4">
    <source>
        <dbReference type="ARBA" id="ARBA00022679"/>
    </source>
</evidence>
<dbReference type="EMBL" id="FNEI01000011">
    <property type="protein sequence ID" value="SDJ49874.1"/>
    <property type="molecule type" value="Genomic_DNA"/>
</dbReference>
<evidence type="ECO:0000256" key="6">
    <source>
        <dbReference type="ARBA" id="ARBA00022898"/>
    </source>
</evidence>
<dbReference type="InterPro" id="IPR015424">
    <property type="entry name" value="PyrdxlP-dep_Trfase"/>
</dbReference>
<dbReference type="Pfam" id="PF00266">
    <property type="entry name" value="Aminotran_5"/>
    <property type="match status" value="1"/>
</dbReference>
<evidence type="ECO:0000256" key="2">
    <source>
        <dbReference type="ARBA" id="ARBA00006490"/>
    </source>
</evidence>
<keyword evidence="7" id="KW-0408">Iron</keyword>
<dbReference type="SUPFAM" id="SSF53383">
    <property type="entry name" value="PLP-dependent transferases"/>
    <property type="match status" value="1"/>
</dbReference>
<dbReference type="InterPro" id="IPR015422">
    <property type="entry name" value="PyrdxlP-dep_Trfase_small"/>
</dbReference>
<accession>A0A1G8U8D4</accession>
<keyword evidence="5" id="KW-0479">Metal-binding</keyword>
<dbReference type="FunFam" id="3.40.640.10:FF:000084">
    <property type="entry name" value="IscS-like cysteine desulfurase"/>
    <property type="match status" value="1"/>
</dbReference>
<organism evidence="12 13">
    <name type="scientific">Arthrobacter cupressi</name>
    <dbReference type="NCBI Taxonomy" id="1045773"/>
    <lineage>
        <taxon>Bacteria</taxon>
        <taxon>Bacillati</taxon>
        <taxon>Actinomycetota</taxon>
        <taxon>Actinomycetes</taxon>
        <taxon>Micrococcales</taxon>
        <taxon>Micrococcaceae</taxon>
        <taxon>Arthrobacter</taxon>
    </lineage>
</organism>
<sequence length="385" mass="39524">MIFLDAAATTPVRREVLEAMWPYLSGEFGNPSSHHSLGEAAADALAGARAAVAKVLGCRPGEVTFTSGGTEADNLALKGIALARRGADPALDRVAISAIEHPAVEESADYLRRVHGFTVDVVPVDRHGLVTPEAFAAALRPETALASIMYANNEVGTVQPVRELAALAAARGIPFHTDAVQAAGWLPLGVKDLGVDALSISGHKLGAPKGSGVLFAKGRLRIEPLVHGGGQERGRRSGTENVAGAVALATALTLAAEEQPRLAARVTELRDAFIRAVLEAVPGAVLTGHPAQRLPSVASFCFPGTSGESVLLELERRGVVCSSGSACAAGSDAPSPVLLALGLEAEVAQTAVRFSFTSAVTANELEQAAAAVRDAVGSVIGIGRR</sequence>
<dbReference type="GO" id="GO:0046872">
    <property type="term" value="F:metal ion binding"/>
    <property type="evidence" value="ECO:0007669"/>
    <property type="project" value="UniProtKB-KW"/>
</dbReference>